<dbReference type="PANTHER" id="PTHR13887">
    <property type="entry name" value="GLUTATHIONE S-TRANSFERASE KAPPA"/>
    <property type="match status" value="1"/>
</dbReference>
<dbReference type="GO" id="GO:0016491">
    <property type="term" value="F:oxidoreductase activity"/>
    <property type="evidence" value="ECO:0007669"/>
    <property type="project" value="InterPro"/>
</dbReference>
<dbReference type="Gene3D" id="3.40.30.10">
    <property type="entry name" value="Glutaredoxin"/>
    <property type="match status" value="1"/>
</dbReference>
<dbReference type="InterPro" id="IPR036249">
    <property type="entry name" value="Thioredoxin-like_sf"/>
</dbReference>
<protein>
    <submittedName>
        <fullName evidence="2">Predicted dithiol-disulfide isomerase, DsbA family</fullName>
    </submittedName>
</protein>
<evidence type="ECO:0000313" key="3">
    <source>
        <dbReference type="Proteomes" id="UP000198942"/>
    </source>
</evidence>
<feature type="domain" description="DSBA-like thioredoxin" evidence="1">
    <location>
        <begin position="19"/>
        <end position="214"/>
    </location>
</feature>
<dbReference type="GO" id="GO:0016853">
    <property type="term" value="F:isomerase activity"/>
    <property type="evidence" value="ECO:0007669"/>
    <property type="project" value="UniProtKB-KW"/>
</dbReference>
<dbReference type="STRING" id="551995.SAMN05192574_101852"/>
<sequence>MSNPILWVVIRTKRNTLKIEVWFDIACPYSYIGLKHLEKAIEFYAGGQPTVLLRSFELEPEIAVDNDETQCATLMRQYKLSQLRAQQTINAIMMAGQKAGLTIDFDKVIRTNTFDAHRLIHFAADNGKGAEMAGRLFKAYFEEGKRIGNKKQLIGLAAEIGIDAKQLLESNSYSAEVRADEHLAQRIGIGKVPFFWFEEKYSITGAQSITVFTELMSRIKAADDNR</sequence>
<proteinExistence type="predicted"/>
<dbReference type="PANTHER" id="PTHR13887:SF41">
    <property type="entry name" value="THIOREDOXIN SUPERFAMILY PROTEIN"/>
    <property type="match status" value="1"/>
</dbReference>
<dbReference type="InterPro" id="IPR001853">
    <property type="entry name" value="DSBA-like_thioredoxin_dom"/>
</dbReference>
<dbReference type="AlphaFoldDB" id="A0A1H8BBJ3"/>
<dbReference type="CDD" id="cd03024">
    <property type="entry name" value="DsbA_FrnE"/>
    <property type="match status" value="1"/>
</dbReference>
<evidence type="ECO:0000313" key="2">
    <source>
        <dbReference type="EMBL" id="SEM80106.1"/>
    </source>
</evidence>
<evidence type="ECO:0000259" key="1">
    <source>
        <dbReference type="Pfam" id="PF01323"/>
    </source>
</evidence>
<reference evidence="3" key="1">
    <citation type="submission" date="2016-10" db="EMBL/GenBank/DDBJ databases">
        <authorList>
            <person name="Varghese N."/>
            <person name="Submissions S."/>
        </authorList>
    </citation>
    <scope>NUCLEOTIDE SEQUENCE [LARGE SCALE GENOMIC DNA]</scope>
    <source>
        <strain evidence="3">Gh-48</strain>
    </source>
</reference>
<keyword evidence="3" id="KW-1185">Reference proteome</keyword>
<dbReference type="Proteomes" id="UP000198942">
    <property type="component" value="Unassembled WGS sequence"/>
</dbReference>
<dbReference type="EMBL" id="FOCL01000001">
    <property type="protein sequence ID" value="SEM80106.1"/>
    <property type="molecule type" value="Genomic_DNA"/>
</dbReference>
<accession>A0A1H8BBJ3</accession>
<gene>
    <name evidence="2" type="ORF">SAMN05192574_101852</name>
</gene>
<keyword evidence="2" id="KW-0413">Isomerase</keyword>
<name>A0A1H8BBJ3_9SPHI</name>
<organism evidence="2 3">
    <name type="scientific">Mucilaginibacter gossypiicola</name>
    <dbReference type="NCBI Taxonomy" id="551995"/>
    <lineage>
        <taxon>Bacteria</taxon>
        <taxon>Pseudomonadati</taxon>
        <taxon>Bacteroidota</taxon>
        <taxon>Sphingobacteriia</taxon>
        <taxon>Sphingobacteriales</taxon>
        <taxon>Sphingobacteriaceae</taxon>
        <taxon>Mucilaginibacter</taxon>
    </lineage>
</organism>
<dbReference type="OrthoDB" id="9799122at2"/>
<dbReference type="Pfam" id="PF01323">
    <property type="entry name" value="DSBA"/>
    <property type="match status" value="1"/>
</dbReference>
<dbReference type="SUPFAM" id="SSF52833">
    <property type="entry name" value="Thioredoxin-like"/>
    <property type="match status" value="1"/>
</dbReference>